<dbReference type="OrthoDB" id="7204339at2"/>
<dbReference type="EMBL" id="VFYP01000001">
    <property type="protein sequence ID" value="TPP11541.1"/>
    <property type="molecule type" value="Genomic_DNA"/>
</dbReference>
<evidence type="ECO:0000259" key="6">
    <source>
        <dbReference type="Pfam" id="PF01850"/>
    </source>
</evidence>
<keyword evidence="5" id="KW-0800">Toxin</keyword>
<feature type="binding site" evidence="5">
    <location>
        <position position="105"/>
    </location>
    <ligand>
        <name>Mg(2+)</name>
        <dbReference type="ChEBI" id="CHEBI:18420"/>
    </ligand>
</feature>
<dbReference type="GO" id="GO:0004540">
    <property type="term" value="F:RNA nuclease activity"/>
    <property type="evidence" value="ECO:0007669"/>
    <property type="project" value="InterPro"/>
</dbReference>
<accession>A0A504UXR1</accession>
<protein>
    <recommendedName>
        <fullName evidence="5">Ribonuclease VapC</fullName>
        <shortName evidence="5">RNase VapC</shortName>
        <ecNumber evidence="5">3.1.-.-</ecNumber>
    </recommendedName>
    <alternativeName>
        <fullName evidence="5">Toxin VapC</fullName>
    </alternativeName>
</protein>
<dbReference type="Pfam" id="PF01850">
    <property type="entry name" value="PIN"/>
    <property type="match status" value="1"/>
</dbReference>
<keyword evidence="1 5" id="KW-1277">Toxin-antitoxin system</keyword>
<organism evidence="7 8">
    <name type="scientific">Rhizobium glycinendophyticum</name>
    <dbReference type="NCBI Taxonomy" id="2589807"/>
    <lineage>
        <taxon>Bacteria</taxon>
        <taxon>Pseudomonadati</taxon>
        <taxon>Pseudomonadota</taxon>
        <taxon>Alphaproteobacteria</taxon>
        <taxon>Hyphomicrobiales</taxon>
        <taxon>Rhizobiaceae</taxon>
        <taxon>Rhizobium/Agrobacterium group</taxon>
        <taxon>Rhizobium</taxon>
    </lineage>
</organism>
<dbReference type="RefSeq" id="WP_140828264.1">
    <property type="nucleotide sequence ID" value="NZ_VFYP01000001.1"/>
</dbReference>
<keyword evidence="5" id="KW-0460">Magnesium</keyword>
<comment type="similarity">
    <text evidence="5">Belongs to the PINc/VapC protein family.</text>
</comment>
<dbReference type="InterPro" id="IPR002716">
    <property type="entry name" value="PIN_dom"/>
</dbReference>
<dbReference type="InterPro" id="IPR022907">
    <property type="entry name" value="VapC_family"/>
</dbReference>
<dbReference type="GO" id="GO:0016787">
    <property type="term" value="F:hydrolase activity"/>
    <property type="evidence" value="ECO:0007669"/>
    <property type="project" value="UniProtKB-KW"/>
</dbReference>
<name>A0A504UXR1_9HYPH</name>
<evidence type="ECO:0000256" key="4">
    <source>
        <dbReference type="ARBA" id="ARBA00022801"/>
    </source>
</evidence>
<reference evidence="7 8" key="1">
    <citation type="submission" date="2019-06" db="EMBL/GenBank/DDBJ databases">
        <title>Rhizobium sp. CL12 isolated from roots of soybean.</title>
        <authorList>
            <person name="Wang C."/>
        </authorList>
    </citation>
    <scope>NUCLEOTIDE SEQUENCE [LARGE SCALE GENOMIC DNA]</scope>
    <source>
        <strain evidence="7 8">CL12</strain>
    </source>
</reference>
<dbReference type="HAMAP" id="MF_00265">
    <property type="entry name" value="VapC_Nob1"/>
    <property type="match status" value="1"/>
</dbReference>
<evidence type="ECO:0000256" key="3">
    <source>
        <dbReference type="ARBA" id="ARBA00022723"/>
    </source>
</evidence>
<proteinExistence type="inferred from homology"/>
<dbReference type="EC" id="3.1.-.-" evidence="5"/>
<feature type="binding site" evidence="5">
    <location>
        <position position="5"/>
    </location>
    <ligand>
        <name>Mg(2+)</name>
        <dbReference type="ChEBI" id="CHEBI:18420"/>
    </ligand>
</feature>
<keyword evidence="2 5" id="KW-0540">Nuclease</keyword>
<comment type="cofactor">
    <cofactor evidence="5">
        <name>Mg(2+)</name>
        <dbReference type="ChEBI" id="CHEBI:18420"/>
    </cofactor>
</comment>
<dbReference type="GO" id="GO:0000287">
    <property type="term" value="F:magnesium ion binding"/>
    <property type="evidence" value="ECO:0007669"/>
    <property type="project" value="UniProtKB-UniRule"/>
</dbReference>
<evidence type="ECO:0000256" key="2">
    <source>
        <dbReference type="ARBA" id="ARBA00022722"/>
    </source>
</evidence>
<dbReference type="Proteomes" id="UP000316429">
    <property type="component" value="Unassembled WGS sequence"/>
</dbReference>
<dbReference type="Gene3D" id="3.40.50.1010">
    <property type="entry name" value="5'-nuclease"/>
    <property type="match status" value="1"/>
</dbReference>
<dbReference type="InterPro" id="IPR029060">
    <property type="entry name" value="PIN-like_dom_sf"/>
</dbReference>
<comment type="function">
    <text evidence="5">Toxic component of a toxin-antitoxin (TA) system. An RNase.</text>
</comment>
<gene>
    <name evidence="5" type="primary">vapC</name>
    <name evidence="7" type="ORF">FJQ55_12270</name>
</gene>
<evidence type="ECO:0000313" key="8">
    <source>
        <dbReference type="Proteomes" id="UP000316429"/>
    </source>
</evidence>
<sequence>MVYLDTSVIVALLTNEPAAGRVTDWLKTKPVGTLYISGWVITEFSSALAQKVRTGQINLQQRETALTAFNRLVSRSLITLPVGNADYAAAARFCDRFELGLRAADSLHLVVALTAGLPMATLDVILARACKAVGLPVETP</sequence>
<dbReference type="SUPFAM" id="SSF88723">
    <property type="entry name" value="PIN domain-like"/>
    <property type="match status" value="1"/>
</dbReference>
<comment type="caution">
    <text evidence="7">The sequence shown here is derived from an EMBL/GenBank/DDBJ whole genome shotgun (WGS) entry which is preliminary data.</text>
</comment>
<evidence type="ECO:0000256" key="5">
    <source>
        <dbReference type="HAMAP-Rule" id="MF_00265"/>
    </source>
</evidence>
<feature type="domain" description="PIN" evidence="6">
    <location>
        <begin position="2"/>
        <end position="130"/>
    </location>
</feature>
<evidence type="ECO:0000313" key="7">
    <source>
        <dbReference type="EMBL" id="TPP11541.1"/>
    </source>
</evidence>
<keyword evidence="8" id="KW-1185">Reference proteome</keyword>
<dbReference type="AlphaFoldDB" id="A0A504UXR1"/>
<dbReference type="GO" id="GO:0090729">
    <property type="term" value="F:toxin activity"/>
    <property type="evidence" value="ECO:0007669"/>
    <property type="project" value="UniProtKB-KW"/>
</dbReference>
<keyword evidence="3 5" id="KW-0479">Metal-binding</keyword>
<keyword evidence="4 5" id="KW-0378">Hydrolase</keyword>
<dbReference type="CDD" id="cd09874">
    <property type="entry name" value="PIN_MT3492-like"/>
    <property type="match status" value="1"/>
</dbReference>
<evidence type="ECO:0000256" key="1">
    <source>
        <dbReference type="ARBA" id="ARBA00022649"/>
    </source>
</evidence>